<evidence type="ECO:0000313" key="1">
    <source>
        <dbReference type="EMBL" id="PAU80235.1"/>
    </source>
</evidence>
<protein>
    <submittedName>
        <fullName evidence="1">Thioredoxin family protein</fullName>
    </submittedName>
</protein>
<name>A0A2A2F6L2_9GAMM</name>
<dbReference type="AlphaFoldDB" id="A0A2A2F6L2"/>
<dbReference type="SUPFAM" id="SSF52833">
    <property type="entry name" value="Thioredoxin-like"/>
    <property type="match status" value="1"/>
</dbReference>
<reference evidence="1 2" key="1">
    <citation type="submission" date="2017-08" db="EMBL/GenBank/DDBJ databases">
        <title>Halovibrio sewagensis sp. nov., isolated from wastewater of high salinity.</title>
        <authorList>
            <person name="Dong X."/>
            <person name="Zhang G."/>
        </authorList>
    </citation>
    <scope>NUCLEOTIDE SEQUENCE [LARGE SCALE GENOMIC DNA]</scope>
    <source>
        <strain evidence="1 2">YL5-2</strain>
    </source>
</reference>
<organism evidence="1 2">
    <name type="scientific">Halovibrio salipaludis</name>
    <dbReference type="NCBI Taxonomy" id="2032626"/>
    <lineage>
        <taxon>Bacteria</taxon>
        <taxon>Pseudomonadati</taxon>
        <taxon>Pseudomonadota</taxon>
        <taxon>Gammaproteobacteria</taxon>
        <taxon>Oceanospirillales</taxon>
        <taxon>Halomonadaceae</taxon>
        <taxon>Halovibrio</taxon>
    </lineage>
</organism>
<proteinExistence type="predicted"/>
<dbReference type="InterPro" id="IPR008554">
    <property type="entry name" value="Glutaredoxin-like"/>
</dbReference>
<dbReference type="RefSeq" id="WP_095617852.1">
    <property type="nucleotide sequence ID" value="NZ_NSKD01000004.1"/>
</dbReference>
<dbReference type="EMBL" id="NSKD01000004">
    <property type="protein sequence ID" value="PAU80235.1"/>
    <property type="molecule type" value="Genomic_DNA"/>
</dbReference>
<dbReference type="InterPro" id="IPR036249">
    <property type="entry name" value="Thioredoxin-like_sf"/>
</dbReference>
<comment type="caution">
    <text evidence="1">The sequence shown here is derived from an EMBL/GenBank/DDBJ whole genome shotgun (WGS) entry which is preliminary data.</text>
</comment>
<dbReference type="Gene3D" id="3.40.30.10">
    <property type="entry name" value="Glutaredoxin"/>
    <property type="match status" value="1"/>
</dbReference>
<dbReference type="Pfam" id="PF05768">
    <property type="entry name" value="Glrx-like"/>
    <property type="match status" value="1"/>
</dbReference>
<sequence length="83" mass="9426">MSTGTSLYFYITENCELCEQAEQILVRTPLETPIPVDVVDISESEALVHQYGERIPVLRMEPEGKELDWPFTAEDVIAFLGNH</sequence>
<dbReference type="Proteomes" id="UP000218896">
    <property type="component" value="Unassembled WGS sequence"/>
</dbReference>
<evidence type="ECO:0000313" key="2">
    <source>
        <dbReference type="Proteomes" id="UP000218896"/>
    </source>
</evidence>
<keyword evidence="2" id="KW-1185">Reference proteome</keyword>
<gene>
    <name evidence="1" type="ORF">CK501_11205</name>
</gene>
<dbReference type="OrthoDB" id="8537427at2"/>
<accession>A0A2A2F6L2</accession>